<dbReference type="EMBL" id="BLXT01002329">
    <property type="protein sequence ID" value="GFN93341.1"/>
    <property type="molecule type" value="Genomic_DNA"/>
</dbReference>
<keyword evidence="2" id="KW-0808">Transferase</keyword>
<name>A0AAV3ZFR8_9GAST</name>
<sequence>MKAPPPRKIINGKSNEETRIFGMLPCNRDIVVERANQASEDGRGSDDPPKDEENNVSTDNSSITARNAQRTTRLDRWVMDRPCICDRRFSTEKGMKIHRTKMKCLDNPKDWQQRSAQADETSENKGQVQNHSAEEIHASDPDEEFRQILNAKSQKIQFPPTSAVEQWMGRTGFQYCHQVR</sequence>
<keyword evidence="2" id="KW-0548">Nucleotidyltransferase</keyword>
<feature type="compositionally biased region" description="Basic and acidic residues" evidence="1">
    <location>
        <begin position="40"/>
        <end position="53"/>
    </location>
</feature>
<reference evidence="2 3" key="1">
    <citation type="journal article" date="2021" name="Elife">
        <title>Chloroplast acquisition without the gene transfer in kleptoplastic sea slugs, Plakobranchus ocellatus.</title>
        <authorList>
            <person name="Maeda T."/>
            <person name="Takahashi S."/>
            <person name="Yoshida T."/>
            <person name="Shimamura S."/>
            <person name="Takaki Y."/>
            <person name="Nagai Y."/>
            <person name="Toyoda A."/>
            <person name="Suzuki Y."/>
            <person name="Arimoto A."/>
            <person name="Ishii H."/>
            <person name="Satoh N."/>
            <person name="Nishiyama T."/>
            <person name="Hasebe M."/>
            <person name="Maruyama T."/>
            <person name="Minagawa J."/>
            <person name="Obokata J."/>
            <person name="Shigenobu S."/>
        </authorList>
    </citation>
    <scope>NUCLEOTIDE SEQUENCE [LARGE SCALE GENOMIC DNA]</scope>
</reference>
<organism evidence="2 3">
    <name type="scientific">Plakobranchus ocellatus</name>
    <dbReference type="NCBI Taxonomy" id="259542"/>
    <lineage>
        <taxon>Eukaryota</taxon>
        <taxon>Metazoa</taxon>
        <taxon>Spiralia</taxon>
        <taxon>Lophotrochozoa</taxon>
        <taxon>Mollusca</taxon>
        <taxon>Gastropoda</taxon>
        <taxon>Heterobranchia</taxon>
        <taxon>Euthyneura</taxon>
        <taxon>Panpulmonata</taxon>
        <taxon>Sacoglossa</taxon>
        <taxon>Placobranchoidea</taxon>
        <taxon>Plakobranchidae</taxon>
        <taxon>Plakobranchus</taxon>
    </lineage>
</organism>
<evidence type="ECO:0000313" key="2">
    <source>
        <dbReference type="EMBL" id="GFN93341.1"/>
    </source>
</evidence>
<gene>
    <name evidence="2" type="ORF">PoB_001984700</name>
</gene>
<dbReference type="Proteomes" id="UP000735302">
    <property type="component" value="Unassembled WGS sequence"/>
</dbReference>
<feature type="region of interest" description="Disordered" evidence="1">
    <location>
        <begin position="108"/>
        <end position="154"/>
    </location>
</feature>
<proteinExistence type="predicted"/>
<feature type="compositionally biased region" description="Polar residues" evidence="1">
    <location>
        <begin position="55"/>
        <end position="68"/>
    </location>
</feature>
<feature type="compositionally biased region" description="Polar residues" evidence="1">
    <location>
        <begin position="113"/>
        <end position="131"/>
    </location>
</feature>
<feature type="compositionally biased region" description="Basic and acidic residues" evidence="1">
    <location>
        <begin position="132"/>
        <end position="146"/>
    </location>
</feature>
<evidence type="ECO:0000256" key="1">
    <source>
        <dbReference type="SAM" id="MobiDB-lite"/>
    </source>
</evidence>
<accession>A0AAV3ZFR8</accession>
<keyword evidence="2" id="KW-0695">RNA-directed DNA polymerase</keyword>
<keyword evidence="3" id="KW-1185">Reference proteome</keyword>
<feature type="region of interest" description="Disordered" evidence="1">
    <location>
        <begin position="31"/>
        <end position="68"/>
    </location>
</feature>
<dbReference type="AlphaFoldDB" id="A0AAV3ZFR8"/>
<protein>
    <submittedName>
        <fullName evidence="2">Reverse transcriptase</fullName>
    </submittedName>
</protein>
<dbReference type="GO" id="GO:0003964">
    <property type="term" value="F:RNA-directed DNA polymerase activity"/>
    <property type="evidence" value="ECO:0007669"/>
    <property type="project" value="UniProtKB-KW"/>
</dbReference>
<comment type="caution">
    <text evidence="2">The sequence shown here is derived from an EMBL/GenBank/DDBJ whole genome shotgun (WGS) entry which is preliminary data.</text>
</comment>
<evidence type="ECO:0000313" key="3">
    <source>
        <dbReference type="Proteomes" id="UP000735302"/>
    </source>
</evidence>